<proteinExistence type="inferred from homology"/>
<evidence type="ECO:0000256" key="3">
    <source>
        <dbReference type="ARBA" id="ARBA00022723"/>
    </source>
</evidence>
<keyword evidence="6 7" id="KW-0503">Monooxygenase</keyword>
<dbReference type="CDD" id="cd11030">
    <property type="entry name" value="CYP105-like"/>
    <property type="match status" value="1"/>
</dbReference>
<dbReference type="PRINTS" id="PR00359">
    <property type="entry name" value="BP450"/>
</dbReference>
<sequence length="398" mass="44394">MSDAISFELPWARTHPFDPPAIFDSLREERPLARMVYPDGHVGWIATSHELVRKVLSDPRFSHNLENFHFPVTRFGKPVTGSSPEIPGMFIHMDPPRHTRYRRLLTAEFTARRANQLTARVEAVAAEQIEVMREHGGPVDLVTSFAKPLVLRVLSEVVGLPYEERDRYAHAPTVLHDPDSPEEEVAAAFGQVMSFIVEVIERKRKQPGDDLISRLIADGQLTTEELCNIVTLLLFAGYETTESGLAVGVFALLHHTDQLAALRADPSKLDAAVEELLRYISINQYEMYRTALEDIELGGELVKKGDTVTVSLPAANRDPAKFECPHMLDIDRETSGHVAFGFGVHQCLGQNLARVELRAGLSALLREFPDLRLAVAIDEVPLRLKGSVFAVKSLPVSW</sequence>
<dbReference type="InterPro" id="IPR036396">
    <property type="entry name" value="Cyt_P450_sf"/>
</dbReference>
<dbReference type="Gene3D" id="1.10.630.10">
    <property type="entry name" value="Cytochrome P450"/>
    <property type="match status" value="1"/>
</dbReference>
<evidence type="ECO:0000313" key="8">
    <source>
        <dbReference type="EMBL" id="OEJ34104.1"/>
    </source>
</evidence>
<gene>
    <name evidence="8" type="ORF">BGK67_24655</name>
</gene>
<dbReference type="RefSeq" id="WP_069922300.1">
    <property type="nucleotide sequence ID" value="NZ_MEHK01000001.1"/>
</dbReference>
<dbReference type="PROSITE" id="PS00086">
    <property type="entry name" value="CYTOCHROME_P450"/>
    <property type="match status" value="1"/>
</dbReference>
<dbReference type="InterPro" id="IPR017972">
    <property type="entry name" value="Cyt_P450_CS"/>
</dbReference>
<dbReference type="Pfam" id="PF00067">
    <property type="entry name" value="p450"/>
    <property type="match status" value="1"/>
</dbReference>
<evidence type="ECO:0000256" key="1">
    <source>
        <dbReference type="ARBA" id="ARBA00010617"/>
    </source>
</evidence>
<reference evidence="8 9" key="1">
    <citation type="submission" date="2016-08" db="EMBL/GenBank/DDBJ databases">
        <title>The complete genome of Streptomyces subrutilus 10-1-1.</title>
        <authorList>
            <person name="Chen X."/>
        </authorList>
    </citation>
    <scope>NUCLEOTIDE SEQUENCE [LARGE SCALE GENOMIC DNA]</scope>
    <source>
        <strain evidence="8 9">10-1-1</strain>
    </source>
</reference>
<keyword evidence="4 7" id="KW-0560">Oxidoreductase</keyword>
<accession>A0A1E5PWZ5</accession>
<dbReference type="FunFam" id="1.10.630.10:FF:000018">
    <property type="entry name" value="Cytochrome P450 monooxygenase"/>
    <property type="match status" value="1"/>
</dbReference>
<comment type="similarity">
    <text evidence="1 7">Belongs to the cytochrome P450 family.</text>
</comment>
<keyword evidence="5 7" id="KW-0408">Iron</keyword>
<dbReference type="InterPro" id="IPR001128">
    <property type="entry name" value="Cyt_P450"/>
</dbReference>
<dbReference type="PRINTS" id="PR00385">
    <property type="entry name" value="P450"/>
</dbReference>
<dbReference type="OrthoDB" id="3664945at2"/>
<dbReference type="PANTHER" id="PTHR46696:SF1">
    <property type="entry name" value="CYTOCHROME P450 YJIB-RELATED"/>
    <property type="match status" value="1"/>
</dbReference>
<dbReference type="SUPFAM" id="SSF48264">
    <property type="entry name" value="Cytochrome P450"/>
    <property type="match status" value="1"/>
</dbReference>
<dbReference type="EMBL" id="MEHK01000001">
    <property type="protein sequence ID" value="OEJ34104.1"/>
    <property type="molecule type" value="Genomic_DNA"/>
</dbReference>
<dbReference type="InterPro" id="IPR002397">
    <property type="entry name" value="Cyt_P450_B"/>
</dbReference>
<dbReference type="GO" id="GO:0004497">
    <property type="term" value="F:monooxygenase activity"/>
    <property type="evidence" value="ECO:0007669"/>
    <property type="project" value="UniProtKB-KW"/>
</dbReference>
<organism evidence="8 9">
    <name type="scientific">Streptomyces subrutilus</name>
    <dbReference type="NCBI Taxonomy" id="36818"/>
    <lineage>
        <taxon>Bacteria</taxon>
        <taxon>Bacillati</taxon>
        <taxon>Actinomycetota</taxon>
        <taxon>Actinomycetes</taxon>
        <taxon>Kitasatosporales</taxon>
        <taxon>Streptomycetaceae</taxon>
        <taxon>Streptomyces</taxon>
    </lineage>
</organism>
<evidence type="ECO:0000256" key="6">
    <source>
        <dbReference type="ARBA" id="ARBA00023033"/>
    </source>
</evidence>
<dbReference type="AlphaFoldDB" id="A0A1E5PWZ5"/>
<evidence type="ECO:0000256" key="7">
    <source>
        <dbReference type="RuleBase" id="RU000461"/>
    </source>
</evidence>
<dbReference type="GO" id="GO:0020037">
    <property type="term" value="F:heme binding"/>
    <property type="evidence" value="ECO:0007669"/>
    <property type="project" value="InterPro"/>
</dbReference>
<evidence type="ECO:0000313" key="9">
    <source>
        <dbReference type="Proteomes" id="UP000095705"/>
    </source>
</evidence>
<dbReference type="STRING" id="36818.BGK67_24655"/>
<evidence type="ECO:0000256" key="4">
    <source>
        <dbReference type="ARBA" id="ARBA00023002"/>
    </source>
</evidence>
<name>A0A1E5PWZ5_9ACTN</name>
<protein>
    <submittedName>
        <fullName evidence="8">Cytochrome</fullName>
    </submittedName>
</protein>
<evidence type="ECO:0000256" key="2">
    <source>
        <dbReference type="ARBA" id="ARBA00022617"/>
    </source>
</evidence>
<evidence type="ECO:0000256" key="5">
    <source>
        <dbReference type="ARBA" id="ARBA00023004"/>
    </source>
</evidence>
<dbReference type="Proteomes" id="UP000095705">
    <property type="component" value="Unassembled WGS sequence"/>
</dbReference>
<keyword evidence="9" id="KW-1185">Reference proteome</keyword>
<keyword evidence="3 7" id="KW-0479">Metal-binding</keyword>
<comment type="caution">
    <text evidence="8">The sequence shown here is derived from an EMBL/GenBank/DDBJ whole genome shotgun (WGS) entry which is preliminary data.</text>
</comment>
<dbReference type="GO" id="GO:0016705">
    <property type="term" value="F:oxidoreductase activity, acting on paired donors, with incorporation or reduction of molecular oxygen"/>
    <property type="evidence" value="ECO:0007669"/>
    <property type="project" value="InterPro"/>
</dbReference>
<dbReference type="GO" id="GO:0005506">
    <property type="term" value="F:iron ion binding"/>
    <property type="evidence" value="ECO:0007669"/>
    <property type="project" value="InterPro"/>
</dbReference>
<dbReference type="PANTHER" id="PTHR46696">
    <property type="entry name" value="P450, PUTATIVE (EUROFUNG)-RELATED"/>
    <property type="match status" value="1"/>
</dbReference>
<keyword evidence="2 7" id="KW-0349">Heme</keyword>